<name>A0A4Y2BE56_ARAVE</name>
<accession>A0A4Y2BE56</accession>
<evidence type="ECO:0000313" key="1">
    <source>
        <dbReference type="EMBL" id="GBL90037.1"/>
    </source>
</evidence>
<dbReference type="EMBL" id="BGPR01000068">
    <property type="protein sequence ID" value="GBL90037.1"/>
    <property type="molecule type" value="Genomic_DNA"/>
</dbReference>
<dbReference type="Proteomes" id="UP000499080">
    <property type="component" value="Unassembled WGS sequence"/>
</dbReference>
<organism evidence="1 2">
    <name type="scientific">Araneus ventricosus</name>
    <name type="common">Orbweaver spider</name>
    <name type="synonym">Epeira ventricosa</name>
    <dbReference type="NCBI Taxonomy" id="182803"/>
    <lineage>
        <taxon>Eukaryota</taxon>
        <taxon>Metazoa</taxon>
        <taxon>Ecdysozoa</taxon>
        <taxon>Arthropoda</taxon>
        <taxon>Chelicerata</taxon>
        <taxon>Arachnida</taxon>
        <taxon>Araneae</taxon>
        <taxon>Araneomorphae</taxon>
        <taxon>Entelegynae</taxon>
        <taxon>Araneoidea</taxon>
        <taxon>Araneidae</taxon>
        <taxon>Araneus</taxon>
    </lineage>
</organism>
<proteinExistence type="predicted"/>
<dbReference type="AlphaFoldDB" id="A0A4Y2BE56"/>
<protein>
    <submittedName>
        <fullName evidence="1">Uncharacterized protein</fullName>
    </submittedName>
</protein>
<keyword evidence="2" id="KW-1185">Reference proteome</keyword>
<comment type="caution">
    <text evidence="1">The sequence shown here is derived from an EMBL/GenBank/DDBJ whole genome shotgun (WGS) entry which is preliminary data.</text>
</comment>
<evidence type="ECO:0000313" key="2">
    <source>
        <dbReference type="Proteomes" id="UP000499080"/>
    </source>
</evidence>
<sequence length="90" mass="9921">MPRHCVNTLRGIVKCRANSTTTAIIAVRQMKPFETGRERSILREGDNILSNPVSRTETTTEGMMLKIFLPVSPFFHEVSTPQACSSVGGL</sequence>
<reference evidence="1 2" key="1">
    <citation type="journal article" date="2019" name="Sci. Rep.">
        <title>Orb-weaving spider Araneus ventricosus genome elucidates the spidroin gene catalogue.</title>
        <authorList>
            <person name="Kono N."/>
            <person name="Nakamura H."/>
            <person name="Ohtoshi R."/>
            <person name="Moran D.A.P."/>
            <person name="Shinohara A."/>
            <person name="Yoshida Y."/>
            <person name="Fujiwara M."/>
            <person name="Mori M."/>
            <person name="Tomita M."/>
            <person name="Arakawa K."/>
        </authorList>
    </citation>
    <scope>NUCLEOTIDE SEQUENCE [LARGE SCALE GENOMIC DNA]</scope>
</reference>
<gene>
    <name evidence="1" type="ORF">AVEN_178429_1</name>
</gene>